<evidence type="ECO:0000313" key="11">
    <source>
        <dbReference type="Proteomes" id="UP000050320"/>
    </source>
</evidence>
<dbReference type="PANTHER" id="PTHR31209:SF0">
    <property type="entry name" value="METALLOENZYME DOMAIN-CONTAINING PROTEIN"/>
    <property type="match status" value="1"/>
</dbReference>
<dbReference type="OrthoDB" id="52918at2157"/>
<dbReference type="NCBIfam" id="NF003104">
    <property type="entry name" value="PRK04024.1"/>
    <property type="match status" value="1"/>
</dbReference>
<accession>A0A0N8PQK4</accession>
<evidence type="ECO:0000256" key="7">
    <source>
        <dbReference type="HAMAP-Rule" id="MF_01402"/>
    </source>
</evidence>
<dbReference type="Gene3D" id="3.30.70.2130">
    <property type="entry name" value="Metalloenzyme domain"/>
    <property type="match status" value="1"/>
</dbReference>
<proteinExistence type="inferred from homology"/>
<gene>
    <name evidence="7" type="primary">apgM</name>
    <name evidence="10" type="ORF">AOG54_07650</name>
    <name evidence="9" type="ORF">SE19_01330</name>
</gene>
<evidence type="ECO:0000313" key="10">
    <source>
        <dbReference type="EMBL" id="KQB36290.1"/>
    </source>
</evidence>
<comment type="pathway">
    <text evidence="3 7">Carbohydrate degradation; glycolysis; pyruvate from D-glyceraldehyde 3-phosphate: step 3/5.</text>
</comment>
<protein>
    <recommendedName>
        <fullName evidence="7">2,3-bisphosphoglycerate-independent phosphoglycerate mutase</fullName>
        <shortName evidence="7">BPG-independent PGAM</shortName>
        <shortName evidence="7">Phosphoglyceromutase</shortName>
        <shortName evidence="7">aPGAM</shortName>
        <ecNumber evidence="7">5.4.2.12</ecNumber>
    </recommendedName>
</protein>
<dbReference type="Proteomes" id="UP000050320">
    <property type="component" value="Unassembled WGS sequence"/>
</dbReference>
<sequence>MKKILLIILDGLGDRPNRALGNKTALQAAFKPNLDYLADNGVTGLMSPVGFGIRSGSDTSHLSILGYNPREYYTGRGPFEALGLGIDLQPGDVAFRANFASVENGRVTDRRAGRIKDTTELSRSLETEIDGVKFIIKSGVEHRAALVIRGPNLSDRVSETDPHAINSDIMLTKPLSPEAEFTSSVINKFLIRSREILNNHEVNKKRIQNGEKPANEIMIRGAGKLPEMPSFEKLYGLKAACVSGTPLIRGIARMAGFDILNVSGMTGRTDTNYENVISAAVDALKTHDFVLVNIKGTDIAGHDRKPELKREVIEKTDRAMEGLKKLLDTTVIAVTGDHSTPCSFGDHTGDPVPILISTSGITRDYVKTFDEASVSLGYYKITSLDIMPLLLSYSDRSEKYGA</sequence>
<evidence type="ECO:0000259" key="8">
    <source>
        <dbReference type="Pfam" id="PF01676"/>
    </source>
</evidence>
<organism evidence="9 12">
    <name type="scientific">Acidiplasma aeolicum</name>
    <dbReference type="NCBI Taxonomy" id="507754"/>
    <lineage>
        <taxon>Archaea</taxon>
        <taxon>Methanobacteriati</taxon>
        <taxon>Thermoplasmatota</taxon>
        <taxon>Thermoplasmata</taxon>
        <taxon>Thermoplasmatales</taxon>
        <taxon>Ferroplasmaceae</taxon>
        <taxon>Acidiplasma</taxon>
    </lineage>
</organism>
<dbReference type="SUPFAM" id="SSF53649">
    <property type="entry name" value="Alkaline phosphatase-like"/>
    <property type="match status" value="1"/>
</dbReference>
<dbReference type="AlphaFoldDB" id="A0A0N8PQK4"/>
<evidence type="ECO:0000256" key="1">
    <source>
        <dbReference type="ARBA" id="ARBA00000370"/>
    </source>
</evidence>
<dbReference type="GO" id="GO:0004619">
    <property type="term" value="F:phosphoglycerate mutase activity"/>
    <property type="evidence" value="ECO:0007669"/>
    <property type="project" value="UniProtKB-UniRule"/>
</dbReference>
<dbReference type="CDD" id="cd16011">
    <property type="entry name" value="iPGM_like"/>
    <property type="match status" value="1"/>
</dbReference>
<dbReference type="UniPathway" id="UPA00109">
    <property type="reaction ID" value="UER00186"/>
</dbReference>
<dbReference type="GO" id="GO:0046872">
    <property type="term" value="F:metal ion binding"/>
    <property type="evidence" value="ECO:0007669"/>
    <property type="project" value="InterPro"/>
</dbReference>
<dbReference type="InterPro" id="IPR017850">
    <property type="entry name" value="Alkaline_phosphatase_core_sf"/>
</dbReference>
<dbReference type="Pfam" id="PF01676">
    <property type="entry name" value="Metalloenzyme"/>
    <property type="match status" value="1"/>
</dbReference>
<evidence type="ECO:0000256" key="4">
    <source>
        <dbReference type="ARBA" id="ARBA00005524"/>
    </source>
</evidence>
<dbReference type="PIRSF" id="PIRSF006392">
    <property type="entry name" value="IPGAM_arch"/>
    <property type="match status" value="1"/>
</dbReference>
<evidence type="ECO:0000256" key="2">
    <source>
        <dbReference type="ARBA" id="ARBA00002315"/>
    </source>
</evidence>
<evidence type="ECO:0000256" key="6">
    <source>
        <dbReference type="ARBA" id="ARBA00023235"/>
    </source>
</evidence>
<dbReference type="InterPro" id="IPR023665">
    <property type="entry name" value="ApgAM_prokaryotes"/>
</dbReference>
<keyword evidence="6 7" id="KW-0413">Isomerase</keyword>
<comment type="similarity">
    <text evidence="4 7">Belongs to the BPG-independent phosphoglycerate mutase family. A-PGAM subfamily.</text>
</comment>
<dbReference type="HAMAP" id="MF_01402_A">
    <property type="entry name" value="ApgM_A"/>
    <property type="match status" value="1"/>
</dbReference>
<comment type="function">
    <text evidence="2 7">Catalyzes the interconversion of 2-phosphoglycerate and 3-phosphoglycerate.</text>
</comment>
<evidence type="ECO:0000256" key="3">
    <source>
        <dbReference type="ARBA" id="ARBA00004798"/>
    </source>
</evidence>
<dbReference type="InterPro" id="IPR004456">
    <property type="entry name" value="Pglycerate_mutase_ApgM"/>
</dbReference>
<dbReference type="InterPro" id="IPR006124">
    <property type="entry name" value="Metalloenzyme"/>
</dbReference>
<reference evidence="9 12" key="1">
    <citation type="submission" date="2015-09" db="EMBL/GenBank/DDBJ databases">
        <title>Draft genome sequence of Acidiplasma aeolicum DSM 18409.</title>
        <authorList>
            <person name="Hemp J."/>
        </authorList>
    </citation>
    <scope>NUCLEOTIDE SEQUENCE [LARGE SCALE GENOMIC DNA]</scope>
    <source>
        <strain evidence="9 12">V</strain>
    </source>
</reference>
<dbReference type="GO" id="GO:0006096">
    <property type="term" value="P:glycolytic process"/>
    <property type="evidence" value="ECO:0007669"/>
    <property type="project" value="UniProtKB-UniRule"/>
</dbReference>
<dbReference type="InterPro" id="IPR042253">
    <property type="entry name" value="Pglycerate_mutase_ApgM_sf"/>
</dbReference>
<evidence type="ECO:0000313" key="9">
    <source>
        <dbReference type="EMBL" id="KPV47373.1"/>
    </source>
</evidence>
<reference evidence="10 11" key="2">
    <citation type="submission" date="2015-09" db="EMBL/GenBank/DDBJ databases">
        <title>Heavy metals and arsenic resistance mechanisms in polyextremophilic archaea of the family Ferroplasmaceae.</title>
        <authorList>
            <person name="Bulaev A.G."/>
            <person name="Kanygina A.V."/>
        </authorList>
    </citation>
    <scope>NUCLEOTIDE SEQUENCE [LARGE SCALE GENOMIC DNA]</scope>
    <source>
        <strain evidence="10 11">VT</strain>
    </source>
</reference>
<dbReference type="EMBL" id="LKBG01000029">
    <property type="protein sequence ID" value="KQB36290.1"/>
    <property type="molecule type" value="Genomic_DNA"/>
</dbReference>
<dbReference type="EMBL" id="LJCQ01000082">
    <property type="protein sequence ID" value="KPV47373.1"/>
    <property type="molecule type" value="Genomic_DNA"/>
</dbReference>
<dbReference type="PATRIC" id="fig|507754.4.peg.333"/>
<evidence type="ECO:0000313" key="12">
    <source>
        <dbReference type="Proteomes" id="UP000050515"/>
    </source>
</evidence>
<feature type="domain" description="Metalloenzyme" evidence="8">
    <location>
        <begin position="2"/>
        <end position="363"/>
    </location>
</feature>
<keyword evidence="5 7" id="KW-0324">Glycolysis</keyword>
<dbReference type="NCBIfam" id="TIGR00306">
    <property type="entry name" value="apgM"/>
    <property type="match status" value="1"/>
</dbReference>
<keyword evidence="11" id="KW-1185">Reference proteome</keyword>
<dbReference type="EC" id="5.4.2.12" evidence="7"/>
<dbReference type="Pfam" id="PF10143">
    <property type="entry name" value="PhosphMutase"/>
    <property type="match status" value="1"/>
</dbReference>
<dbReference type="RefSeq" id="WP_054963884.1">
    <property type="nucleotide sequence ID" value="NZ_LJCQ01000082.1"/>
</dbReference>
<evidence type="ECO:0000256" key="5">
    <source>
        <dbReference type="ARBA" id="ARBA00023152"/>
    </source>
</evidence>
<comment type="catalytic activity">
    <reaction evidence="1 7">
        <text>(2R)-2-phosphoglycerate = (2R)-3-phosphoglycerate</text>
        <dbReference type="Rhea" id="RHEA:15901"/>
        <dbReference type="ChEBI" id="CHEBI:58272"/>
        <dbReference type="ChEBI" id="CHEBI:58289"/>
        <dbReference type="EC" id="5.4.2.12"/>
    </reaction>
</comment>
<name>A0A0N8PQK4_9ARCH</name>
<dbReference type="Proteomes" id="UP000050515">
    <property type="component" value="Unassembled WGS sequence"/>
</dbReference>
<dbReference type="PANTHER" id="PTHR31209">
    <property type="entry name" value="COFACTOR-INDEPENDENT PHOSPHOGLYCERATE MUTASE"/>
    <property type="match status" value="1"/>
</dbReference>
<dbReference type="Gene3D" id="3.40.720.10">
    <property type="entry name" value="Alkaline Phosphatase, subunit A"/>
    <property type="match status" value="2"/>
</dbReference>
<comment type="caution">
    <text evidence="9">The sequence shown here is derived from an EMBL/GenBank/DDBJ whole genome shotgun (WGS) entry which is preliminary data.</text>
</comment>